<dbReference type="GO" id="GO:0006749">
    <property type="term" value="P:glutathione metabolic process"/>
    <property type="evidence" value="ECO:0007669"/>
    <property type="project" value="TreeGrafter"/>
</dbReference>
<sequence>MMDEKLTKKTKISIRKQKPWHHCARRLRSGAYLVIKQAPRPPLAATMPKYVLTYFNFRARAELARLLFAEHGTEYEDERITSIDQWIRMKPVSGSLNADVMADICQSGLYLAKEFGLAGKTSLEQAQTDMVVECVEDMLAPIMPAYREQNPEKKLEMQISYEKELPVFMKKMENLLEANDNGSEYFVGTEVRCMTYNVTSLVAQMTYNVTSLVAQMTYDVTSSVAQMTCNVTSSVAQMTWADLSVMNSWHWIPGFGVYPPMEKYPKLKAHKERIEALPRISDWLEKRPVTPV</sequence>
<dbReference type="Gene3D" id="3.40.30.10">
    <property type="entry name" value="Glutaredoxin"/>
    <property type="match status" value="1"/>
</dbReference>
<evidence type="ECO:0000259" key="1">
    <source>
        <dbReference type="PROSITE" id="PS50404"/>
    </source>
</evidence>
<dbReference type="CDD" id="cd03039">
    <property type="entry name" value="GST_N_Sigma_like"/>
    <property type="match status" value="1"/>
</dbReference>
<proteinExistence type="predicted"/>
<organism evidence="3 4">
    <name type="scientific">Ridgeia piscesae</name>
    <name type="common">Tubeworm</name>
    <dbReference type="NCBI Taxonomy" id="27915"/>
    <lineage>
        <taxon>Eukaryota</taxon>
        <taxon>Metazoa</taxon>
        <taxon>Spiralia</taxon>
        <taxon>Lophotrochozoa</taxon>
        <taxon>Annelida</taxon>
        <taxon>Polychaeta</taxon>
        <taxon>Sedentaria</taxon>
        <taxon>Canalipalpata</taxon>
        <taxon>Sabellida</taxon>
        <taxon>Siboglinidae</taxon>
        <taxon>Ridgeia</taxon>
    </lineage>
</organism>
<evidence type="ECO:0000259" key="2">
    <source>
        <dbReference type="PROSITE" id="PS50405"/>
    </source>
</evidence>
<reference evidence="3" key="1">
    <citation type="journal article" date="2023" name="Mol. Biol. Evol.">
        <title>Third-Generation Sequencing Reveals the Adaptive Role of the Epigenome in Three Deep-Sea Polychaetes.</title>
        <authorList>
            <person name="Perez M."/>
            <person name="Aroh O."/>
            <person name="Sun Y."/>
            <person name="Lan Y."/>
            <person name="Juniper S.K."/>
            <person name="Young C.R."/>
            <person name="Angers B."/>
            <person name="Qian P.Y."/>
        </authorList>
    </citation>
    <scope>NUCLEOTIDE SEQUENCE</scope>
    <source>
        <strain evidence="3">R07B-5</strain>
    </source>
</reference>
<dbReference type="SUPFAM" id="SSF52833">
    <property type="entry name" value="Thioredoxin-like"/>
    <property type="match status" value="1"/>
</dbReference>
<dbReference type="InterPro" id="IPR036249">
    <property type="entry name" value="Thioredoxin-like_sf"/>
</dbReference>
<dbReference type="InterPro" id="IPR050213">
    <property type="entry name" value="GST_superfamily"/>
</dbReference>
<feature type="domain" description="GST N-terminal" evidence="1">
    <location>
        <begin position="48"/>
        <end position="119"/>
    </location>
</feature>
<accession>A0AAD9PC27</accession>
<dbReference type="InterPro" id="IPR004046">
    <property type="entry name" value="GST_C"/>
</dbReference>
<keyword evidence="4" id="KW-1185">Reference proteome</keyword>
<dbReference type="InterPro" id="IPR036282">
    <property type="entry name" value="Glutathione-S-Trfase_C_sf"/>
</dbReference>
<dbReference type="CDD" id="cd03192">
    <property type="entry name" value="GST_C_Sigma_like"/>
    <property type="match status" value="1"/>
</dbReference>
<dbReference type="InterPro" id="IPR004045">
    <property type="entry name" value="Glutathione_S-Trfase_N"/>
</dbReference>
<gene>
    <name evidence="3" type="ORF">NP493_40g09051</name>
</gene>
<evidence type="ECO:0000313" key="3">
    <source>
        <dbReference type="EMBL" id="KAK2192059.1"/>
    </source>
</evidence>
<protein>
    <submittedName>
        <fullName evidence="3">Uncharacterized protein</fullName>
    </submittedName>
</protein>
<evidence type="ECO:0000313" key="4">
    <source>
        <dbReference type="Proteomes" id="UP001209878"/>
    </source>
</evidence>
<comment type="caution">
    <text evidence="3">The sequence shown here is derived from an EMBL/GenBank/DDBJ whole genome shotgun (WGS) entry which is preliminary data.</text>
</comment>
<dbReference type="Gene3D" id="1.20.1050.10">
    <property type="match status" value="2"/>
</dbReference>
<dbReference type="InterPro" id="IPR010987">
    <property type="entry name" value="Glutathione-S-Trfase_C-like"/>
</dbReference>
<dbReference type="PROSITE" id="PS50405">
    <property type="entry name" value="GST_CTER"/>
    <property type="match status" value="1"/>
</dbReference>
<name>A0AAD9PC27_RIDPI</name>
<dbReference type="AlphaFoldDB" id="A0AAD9PC27"/>
<dbReference type="Proteomes" id="UP001209878">
    <property type="component" value="Unassembled WGS sequence"/>
</dbReference>
<dbReference type="EMBL" id="JAODUO010000040">
    <property type="protein sequence ID" value="KAK2192059.1"/>
    <property type="molecule type" value="Genomic_DNA"/>
</dbReference>
<dbReference type="PANTHER" id="PTHR11571">
    <property type="entry name" value="GLUTATHIONE S-TRANSFERASE"/>
    <property type="match status" value="1"/>
</dbReference>
<dbReference type="PANTHER" id="PTHR11571:SF150">
    <property type="entry name" value="GLUTATHIONE S-TRANSFERASE"/>
    <property type="match status" value="1"/>
</dbReference>
<dbReference type="PROSITE" id="PS50404">
    <property type="entry name" value="GST_NTER"/>
    <property type="match status" value="1"/>
</dbReference>
<dbReference type="SUPFAM" id="SSF47616">
    <property type="entry name" value="GST C-terminal domain-like"/>
    <property type="match status" value="2"/>
</dbReference>
<feature type="domain" description="GST C-terminal" evidence="2">
    <location>
        <begin position="121"/>
        <end position="292"/>
    </location>
</feature>
<dbReference type="Pfam" id="PF14497">
    <property type="entry name" value="GST_C_3"/>
    <property type="match status" value="2"/>
</dbReference>
<dbReference type="GO" id="GO:0004364">
    <property type="term" value="F:glutathione transferase activity"/>
    <property type="evidence" value="ECO:0007669"/>
    <property type="project" value="TreeGrafter"/>
</dbReference>